<reference evidence="1 2" key="1">
    <citation type="submission" date="2022-04" db="EMBL/GenBank/DDBJ databases">
        <authorList>
            <person name="Ye Y.-Q."/>
            <person name="Du Z.-J."/>
        </authorList>
    </citation>
    <scope>NUCLEOTIDE SEQUENCE [LARGE SCALE GENOMIC DNA]</scope>
    <source>
        <strain evidence="1 2">A6E488</strain>
    </source>
</reference>
<evidence type="ECO:0000313" key="2">
    <source>
        <dbReference type="Proteomes" id="UP001320898"/>
    </source>
</evidence>
<dbReference type="GO" id="GO:0016765">
    <property type="term" value="F:transferase activity, transferring alkyl or aryl (other than methyl) groups"/>
    <property type="evidence" value="ECO:0007669"/>
    <property type="project" value="UniProtKB-ARBA"/>
</dbReference>
<dbReference type="AlphaFoldDB" id="A0AAW5R244"/>
<dbReference type="EMBL" id="JALIDZ010000010">
    <property type="protein sequence ID" value="MCT8974043.1"/>
    <property type="molecule type" value="Genomic_DNA"/>
</dbReference>
<dbReference type="InterPro" id="IPR008949">
    <property type="entry name" value="Isoprenoid_synthase_dom_sf"/>
</dbReference>
<dbReference type="Pfam" id="PF00494">
    <property type="entry name" value="SQS_PSY"/>
    <property type="match status" value="1"/>
</dbReference>
<accession>A0AAW5R244</accession>
<protein>
    <submittedName>
        <fullName evidence="1">Squalene/phytoene synthase family protein</fullName>
    </submittedName>
</protein>
<gene>
    <name evidence="1" type="ORF">MUB46_19435</name>
</gene>
<comment type="caution">
    <text evidence="1">The sequence shown here is derived from an EMBL/GenBank/DDBJ whole genome shotgun (WGS) entry which is preliminary data.</text>
</comment>
<organism evidence="1 2">
    <name type="scientific">Microbaculum marinisediminis</name>
    <dbReference type="NCBI Taxonomy" id="2931392"/>
    <lineage>
        <taxon>Bacteria</taxon>
        <taxon>Pseudomonadati</taxon>
        <taxon>Pseudomonadota</taxon>
        <taxon>Alphaproteobacteria</taxon>
        <taxon>Hyphomicrobiales</taxon>
        <taxon>Tepidamorphaceae</taxon>
        <taxon>Microbaculum</taxon>
    </lineage>
</organism>
<dbReference type="InterPro" id="IPR002060">
    <property type="entry name" value="Squ/phyt_synthse"/>
</dbReference>
<proteinExistence type="predicted"/>
<dbReference type="RefSeq" id="WP_261617628.1">
    <property type="nucleotide sequence ID" value="NZ_JALIDZ010000010.1"/>
</dbReference>
<dbReference type="Proteomes" id="UP001320898">
    <property type="component" value="Unassembled WGS sequence"/>
</dbReference>
<dbReference type="Gene3D" id="1.10.600.10">
    <property type="entry name" value="Farnesyl Diphosphate Synthase"/>
    <property type="match status" value="1"/>
</dbReference>
<keyword evidence="2" id="KW-1185">Reference proteome</keyword>
<evidence type="ECO:0000313" key="1">
    <source>
        <dbReference type="EMBL" id="MCT8974043.1"/>
    </source>
</evidence>
<sequence>MGGAATTASYRYCEDLVRRGDKDRFLASLFAPEAERRHLFALYAFNLEVARIRDVVSDALPGEMRLQWWRDALAGCGHGEVGRHPVAAALIETVETCDLSRQPLLDLIEARAFDLYDDPMPSVADFEAYCRATSSQPMALATEVLGARGCNWTATMVDHGGIAYAITGLLRAMPFHASRGQIFLPDDVMTRHGARREDIFSGTASPELSAVRAELRQLAWQHLDQAGYCIGEICRQAVPAILPIALVRPYLERMDRPDYKPFEDRCVVPQWRRQWILWNAARKATKVC</sequence>
<dbReference type="SUPFAM" id="SSF48576">
    <property type="entry name" value="Terpenoid synthases"/>
    <property type="match status" value="1"/>
</dbReference>
<dbReference type="PANTHER" id="PTHR31480">
    <property type="entry name" value="BIFUNCTIONAL LYCOPENE CYCLASE/PHYTOENE SYNTHASE"/>
    <property type="match status" value="1"/>
</dbReference>
<name>A0AAW5R244_9HYPH</name>